<dbReference type="InterPro" id="IPR052021">
    <property type="entry name" value="Type-I_RS_S_subunit"/>
</dbReference>
<keyword evidence="3" id="KW-0238">DNA-binding</keyword>
<organism evidence="6 7">
    <name type="scientific">Desulfocurvibacter africanus PCS</name>
    <dbReference type="NCBI Taxonomy" id="1262666"/>
    <lineage>
        <taxon>Bacteria</taxon>
        <taxon>Pseudomonadati</taxon>
        <taxon>Thermodesulfobacteriota</taxon>
        <taxon>Desulfovibrionia</taxon>
        <taxon>Desulfovibrionales</taxon>
        <taxon>Desulfovibrionaceae</taxon>
        <taxon>Desulfocurvibacter</taxon>
    </lineage>
</organism>
<accession>M5PRY5</accession>
<evidence type="ECO:0000256" key="2">
    <source>
        <dbReference type="ARBA" id="ARBA00022747"/>
    </source>
</evidence>
<evidence type="ECO:0000256" key="1">
    <source>
        <dbReference type="ARBA" id="ARBA00010923"/>
    </source>
</evidence>
<evidence type="ECO:0000313" key="7">
    <source>
        <dbReference type="Proteomes" id="UP000011922"/>
    </source>
</evidence>
<dbReference type="InterPro" id="IPR044946">
    <property type="entry name" value="Restrct_endonuc_typeI_TRD_sf"/>
</dbReference>
<protein>
    <submittedName>
        <fullName evidence="6">Restriction endonuclease S subunit</fullName>
    </submittedName>
</protein>
<keyword evidence="6" id="KW-0255">Endonuclease</keyword>
<dbReference type="GO" id="GO:0004519">
    <property type="term" value="F:endonuclease activity"/>
    <property type="evidence" value="ECO:0007669"/>
    <property type="project" value="UniProtKB-KW"/>
</dbReference>
<keyword evidence="6" id="KW-0540">Nuclease</keyword>
<dbReference type="PATRIC" id="fig|1262666.3.peg.2012"/>
<keyword evidence="6" id="KW-0378">Hydrolase</keyword>
<feature type="domain" description="Type I restriction modification DNA specificity" evidence="5">
    <location>
        <begin position="56"/>
        <end position="198"/>
    </location>
</feature>
<dbReference type="Gene3D" id="3.90.220.20">
    <property type="entry name" value="DNA methylase specificity domains"/>
    <property type="match status" value="2"/>
</dbReference>
<evidence type="ECO:0000259" key="5">
    <source>
        <dbReference type="Pfam" id="PF01420"/>
    </source>
</evidence>
<dbReference type="PANTHER" id="PTHR30408">
    <property type="entry name" value="TYPE-1 RESTRICTION ENZYME ECOKI SPECIFICITY PROTEIN"/>
    <property type="match status" value="1"/>
</dbReference>
<evidence type="ECO:0000256" key="3">
    <source>
        <dbReference type="ARBA" id="ARBA00023125"/>
    </source>
</evidence>
<dbReference type="Proteomes" id="UP000011922">
    <property type="component" value="Unassembled WGS sequence"/>
</dbReference>
<dbReference type="RefSeq" id="WP_005986699.1">
    <property type="nucleotide sequence ID" value="NZ_AOSV01000020.1"/>
</dbReference>
<dbReference type="PANTHER" id="PTHR30408:SF12">
    <property type="entry name" value="TYPE I RESTRICTION ENZYME MJAVIII SPECIFICITY SUBUNIT"/>
    <property type="match status" value="1"/>
</dbReference>
<reference evidence="6 7" key="1">
    <citation type="journal article" date="2013" name="Genome Announc.">
        <title>Draft Genome Sequence for Desulfovibrio africanus Strain PCS.</title>
        <authorList>
            <person name="Brown S.D."/>
            <person name="Utturkar S.M."/>
            <person name="Arkin A.P."/>
            <person name="Deutschbauer A.M."/>
            <person name="Elias D.A."/>
            <person name="Hazen T.C."/>
            <person name="Chakraborty R."/>
        </authorList>
    </citation>
    <scope>NUCLEOTIDE SEQUENCE [LARGE SCALE GENOMIC DNA]</scope>
    <source>
        <strain evidence="6 7">PCS</strain>
    </source>
</reference>
<comment type="caution">
    <text evidence="6">The sequence shown here is derived from an EMBL/GenBank/DDBJ whole genome shotgun (WGS) entry which is preliminary data.</text>
</comment>
<dbReference type="InterPro" id="IPR000055">
    <property type="entry name" value="Restrct_endonuc_typeI_TRD"/>
</dbReference>
<feature type="coiled-coil region" evidence="4">
    <location>
        <begin position="420"/>
        <end position="447"/>
    </location>
</feature>
<gene>
    <name evidence="6" type="ORF">PCS_01988</name>
</gene>
<dbReference type="REBASE" id="63041">
    <property type="entry name" value="S.DafPCSORF1987P"/>
</dbReference>
<keyword evidence="4" id="KW-0175">Coiled coil</keyword>
<proteinExistence type="inferred from homology"/>
<name>M5PRY5_DESAF</name>
<keyword evidence="2" id="KW-0680">Restriction system</keyword>
<dbReference type="Pfam" id="PF01420">
    <property type="entry name" value="Methylase_S"/>
    <property type="match status" value="1"/>
</dbReference>
<dbReference type="CDD" id="cd17524">
    <property type="entry name" value="RMtype1_S_EcoUTORF5051P-TRD2-CR2_like"/>
    <property type="match status" value="1"/>
</dbReference>
<dbReference type="EMBL" id="AOSV01000020">
    <property type="protein sequence ID" value="EMG37152.1"/>
    <property type="molecule type" value="Genomic_DNA"/>
</dbReference>
<evidence type="ECO:0000256" key="4">
    <source>
        <dbReference type="SAM" id="Coils"/>
    </source>
</evidence>
<dbReference type="GO" id="GO:0009307">
    <property type="term" value="P:DNA restriction-modification system"/>
    <property type="evidence" value="ECO:0007669"/>
    <property type="project" value="UniProtKB-KW"/>
</dbReference>
<comment type="similarity">
    <text evidence="1">Belongs to the type-I restriction system S methylase family.</text>
</comment>
<sequence length="451" mass="50599">MAAINHVMLSDAVANNRFSAEFFDPQYVYKPKNSFLWAPIGRVLKKCEYGISISMNTKGTGFPIFRMNELNNCFALRPEKFAEISQQRFEQYRLKENDVLFNRTNSFEYVGRTGLVKDQTDCTFASYLIRLVPDNSVVLPEYLAVYLNTKFGIGQIKRRAMRSINQANVSGSEVKKILIPLFDTAAQENIAELVNAAYRLSKESEVAYTQAQHLLESELGLDKLRFDKSTGYMARFSVVGLTDNFEAGRIDAQCFSPEAVYYEDWLLKHATCDRLSTLLASTAKGRQQAEAETGIINYCSIKHISDREIVSASKTTPSLGTPNAIKGDLLLAITGATIGKVGIVNRYENLTFSGDMLRLRVNNEISPHYLLLALDHRLGQVQFNRWITGSTNGHLAPRDVGRILVPRLTAAVEQQISTLVAESLKKRQESEQLLAQAKSRVEQLIEEAVQS</sequence>
<dbReference type="OrthoDB" id="5363772at2"/>
<evidence type="ECO:0000313" key="6">
    <source>
        <dbReference type="EMBL" id="EMG37152.1"/>
    </source>
</evidence>
<dbReference type="AlphaFoldDB" id="M5PRY5"/>
<dbReference type="SUPFAM" id="SSF116734">
    <property type="entry name" value="DNA methylase specificity domain"/>
    <property type="match status" value="2"/>
</dbReference>
<dbReference type="GO" id="GO:0003677">
    <property type="term" value="F:DNA binding"/>
    <property type="evidence" value="ECO:0007669"/>
    <property type="project" value="UniProtKB-KW"/>
</dbReference>